<reference evidence="1" key="1">
    <citation type="submission" date="2021-04" db="EMBL/GenBank/DDBJ databases">
        <title>Genome sequence of Woronichinia naegeliana from Washington state freshwater lake bloom.</title>
        <authorList>
            <person name="Dreher T.W."/>
        </authorList>
    </citation>
    <scope>NUCLEOTIDE SEQUENCE</scope>
    <source>
        <strain evidence="1">WA131</strain>
    </source>
</reference>
<protein>
    <submittedName>
        <fullName evidence="1">TIGR03790 family protein</fullName>
    </submittedName>
</protein>
<dbReference type="KEGG" id="wna:KA717_33610"/>
<organism evidence="1">
    <name type="scientific">Woronichinia naegeliana WA131</name>
    <dbReference type="NCBI Taxonomy" id="2824559"/>
    <lineage>
        <taxon>Bacteria</taxon>
        <taxon>Bacillati</taxon>
        <taxon>Cyanobacteriota</taxon>
        <taxon>Cyanophyceae</taxon>
        <taxon>Synechococcales</taxon>
        <taxon>Coelosphaeriaceae</taxon>
        <taxon>Woronichinia</taxon>
    </lineage>
</organism>
<name>A0A977KXX6_9CYAN</name>
<sequence length="346" mass="38531">MLDDFLKIPLLGFCLLNLSGCDWISRQVSPPTQFTAKNLAVIVNEADPLSVQIGEYYQRKRRIAARNIIKISFPPQQTALTPETFKELKAAVDAQTPSMVEGYALTWAAPYRVGCMSITSAFAFGFNPAFCANGCNPTAVNPFFNQETIHPYKHLKIRPTIMLAATNFEQAKQLIDRGVAADETFPTGTAYLLNTTDKARNVRSQFYRFITNSMPFQFDIKEIKGDVLENKTDVMFYFTGLAQVEKLNTLRFRPGAIADHLTSLGGQLTDSSQMSSLRWLEAGATGSYGAVVEPCNFPQKFPYPAILIQSYLNGSTLLESYWKSVAWPGQGVFIGEPLARPFGYIH</sequence>
<dbReference type="InterPro" id="IPR022265">
    <property type="entry name" value="CHP03790"/>
</dbReference>
<dbReference type="EMBL" id="CP073041">
    <property type="protein sequence ID" value="UXE60435.1"/>
    <property type="molecule type" value="Genomic_DNA"/>
</dbReference>
<dbReference type="AlphaFoldDB" id="A0A977KXX6"/>
<dbReference type="NCBIfam" id="TIGR03790">
    <property type="entry name" value="TIGR03790 family protein"/>
    <property type="match status" value="1"/>
</dbReference>
<evidence type="ECO:0000313" key="1">
    <source>
        <dbReference type="EMBL" id="UXE60435.1"/>
    </source>
</evidence>
<gene>
    <name evidence="1" type="ORF">KA717_33610</name>
</gene>
<proteinExistence type="predicted"/>
<dbReference type="Proteomes" id="UP001065613">
    <property type="component" value="Chromosome"/>
</dbReference>
<accession>A0A977KXX6</accession>